<sequence length="77" mass="8176">MNGPDDVVDCLGQRCPLPVIAAARRLPELPVGGVLRVLADDPAAAIDIPAWCRMRGQELVGTSTVDGSPAYDIRRAH</sequence>
<accession>A0ABQ4E638</accession>
<dbReference type="PROSITE" id="PS01148">
    <property type="entry name" value="UPF0033"/>
    <property type="match status" value="1"/>
</dbReference>
<gene>
    <name evidence="3" type="ORF">Pen02_50910</name>
</gene>
<dbReference type="EMBL" id="BONW01000024">
    <property type="protein sequence ID" value="GIG90155.1"/>
    <property type="molecule type" value="Genomic_DNA"/>
</dbReference>
<evidence type="ECO:0000313" key="4">
    <source>
        <dbReference type="Proteomes" id="UP000646749"/>
    </source>
</evidence>
<dbReference type="RefSeq" id="WP_203868582.1">
    <property type="nucleotide sequence ID" value="NZ_BONW01000024.1"/>
</dbReference>
<evidence type="ECO:0000259" key="2">
    <source>
        <dbReference type="PROSITE" id="PS01148"/>
    </source>
</evidence>
<organism evidence="3 4">
    <name type="scientific">Plantactinospora endophytica</name>
    <dbReference type="NCBI Taxonomy" id="673535"/>
    <lineage>
        <taxon>Bacteria</taxon>
        <taxon>Bacillati</taxon>
        <taxon>Actinomycetota</taxon>
        <taxon>Actinomycetes</taxon>
        <taxon>Micromonosporales</taxon>
        <taxon>Micromonosporaceae</taxon>
        <taxon>Plantactinospora</taxon>
    </lineage>
</organism>
<evidence type="ECO:0000313" key="3">
    <source>
        <dbReference type="EMBL" id="GIG90155.1"/>
    </source>
</evidence>
<protein>
    <recommendedName>
        <fullName evidence="2">UPF0033 domain-containing protein</fullName>
    </recommendedName>
</protein>
<dbReference type="Proteomes" id="UP000646749">
    <property type="component" value="Unassembled WGS sequence"/>
</dbReference>
<dbReference type="Gene3D" id="3.30.110.40">
    <property type="entry name" value="TusA-like domain"/>
    <property type="match status" value="1"/>
</dbReference>
<name>A0ABQ4E638_9ACTN</name>
<feature type="domain" description="UPF0033" evidence="2">
    <location>
        <begin position="8"/>
        <end position="32"/>
    </location>
</feature>
<dbReference type="Pfam" id="PF01206">
    <property type="entry name" value="TusA"/>
    <property type="match status" value="1"/>
</dbReference>
<dbReference type="PANTHER" id="PTHR33279:SF2">
    <property type="entry name" value="SULFUR CARRIER PROTEIN TUSA"/>
    <property type="match status" value="1"/>
</dbReference>
<dbReference type="SUPFAM" id="SSF64307">
    <property type="entry name" value="SirA-like"/>
    <property type="match status" value="1"/>
</dbReference>
<proteinExistence type="inferred from homology"/>
<comment type="similarity">
    <text evidence="1">Belongs to the sulfur carrier protein TusA family.</text>
</comment>
<dbReference type="InterPro" id="IPR036868">
    <property type="entry name" value="TusA-like_sf"/>
</dbReference>
<dbReference type="PANTHER" id="PTHR33279">
    <property type="entry name" value="SULFUR CARRIER PROTEIN YEDF-RELATED"/>
    <property type="match status" value="1"/>
</dbReference>
<dbReference type="CDD" id="cd00291">
    <property type="entry name" value="SirA_YedF_YeeD"/>
    <property type="match status" value="1"/>
</dbReference>
<comment type="caution">
    <text evidence="3">The sequence shown here is derived from an EMBL/GenBank/DDBJ whole genome shotgun (WGS) entry which is preliminary data.</text>
</comment>
<evidence type="ECO:0000256" key="1">
    <source>
        <dbReference type="ARBA" id="ARBA00008984"/>
    </source>
</evidence>
<dbReference type="InterPro" id="IPR001455">
    <property type="entry name" value="TusA-like"/>
</dbReference>
<keyword evidence="4" id="KW-1185">Reference proteome</keyword>
<reference evidence="3 4" key="1">
    <citation type="submission" date="2021-01" db="EMBL/GenBank/DDBJ databases">
        <title>Whole genome shotgun sequence of Plantactinospora endophytica NBRC 110450.</title>
        <authorList>
            <person name="Komaki H."/>
            <person name="Tamura T."/>
        </authorList>
    </citation>
    <scope>NUCLEOTIDE SEQUENCE [LARGE SCALE GENOMIC DNA]</scope>
    <source>
        <strain evidence="3 4">NBRC 110450</strain>
    </source>
</reference>